<reference evidence="3 4" key="1">
    <citation type="submission" date="2024-05" db="EMBL/GenBank/DDBJ databases">
        <title>Three bacterial strains, DH-69, EH-24, and ECK-19 isolated from coastal sediments.</title>
        <authorList>
            <person name="Ye Y.-Q."/>
            <person name="Du Z.-J."/>
        </authorList>
    </citation>
    <scope>NUCLEOTIDE SEQUENCE [LARGE SCALE GENOMIC DNA]</scope>
    <source>
        <strain evidence="3 4">ECK-19</strain>
    </source>
</reference>
<dbReference type="Gene3D" id="6.10.280.50">
    <property type="match status" value="1"/>
</dbReference>
<dbReference type="EMBL" id="JBEHZE010000001">
    <property type="protein sequence ID" value="MEX6634391.1"/>
    <property type="molecule type" value="Genomic_DNA"/>
</dbReference>
<dbReference type="RefSeq" id="WP_369314377.1">
    <property type="nucleotide sequence ID" value="NZ_JBEHZE010000001.1"/>
</dbReference>
<accession>A0ABV3Z6D9</accession>
<organism evidence="3 4">
    <name type="scientific">Hyphococcus lacteus</name>
    <dbReference type="NCBI Taxonomy" id="3143536"/>
    <lineage>
        <taxon>Bacteria</taxon>
        <taxon>Pseudomonadati</taxon>
        <taxon>Pseudomonadota</taxon>
        <taxon>Alphaproteobacteria</taxon>
        <taxon>Parvularculales</taxon>
        <taxon>Parvularculaceae</taxon>
        <taxon>Hyphococcus</taxon>
    </lineage>
</organism>
<evidence type="ECO:0000256" key="2">
    <source>
        <dbReference type="SAM" id="MobiDB-lite"/>
    </source>
</evidence>
<feature type="region of interest" description="Disordered" evidence="2">
    <location>
        <begin position="1"/>
        <end position="26"/>
    </location>
</feature>
<evidence type="ECO:0000313" key="3">
    <source>
        <dbReference type="EMBL" id="MEX6634391.1"/>
    </source>
</evidence>
<keyword evidence="1" id="KW-0175">Coiled coil</keyword>
<protein>
    <submittedName>
        <fullName evidence="3">DUF465 domain-containing protein</fullName>
    </submittedName>
</protein>
<feature type="coiled-coil region" evidence="1">
    <location>
        <begin position="55"/>
        <end position="103"/>
    </location>
</feature>
<comment type="caution">
    <text evidence="3">The sequence shown here is derived from an EMBL/GenBank/DDBJ whole genome shotgun (WGS) entry which is preliminary data.</text>
</comment>
<sequence>MTDDITPPNDNEPNKGDPANSEKKRTKSVLLSGIVDGPYDKDFAGANDEALVIRLATLEEEHRDLDAAITSLELNSPYERLTIARLKKKKLQLKDLIQDVKDAMLPDIIA</sequence>
<evidence type="ECO:0000256" key="1">
    <source>
        <dbReference type="SAM" id="Coils"/>
    </source>
</evidence>
<evidence type="ECO:0000313" key="4">
    <source>
        <dbReference type="Proteomes" id="UP001560685"/>
    </source>
</evidence>
<dbReference type="InterPro" id="IPR007420">
    <property type="entry name" value="DUF465"/>
</dbReference>
<gene>
    <name evidence="3" type="ORF">ABFZ84_12620</name>
</gene>
<proteinExistence type="predicted"/>
<dbReference type="Proteomes" id="UP001560685">
    <property type="component" value="Unassembled WGS sequence"/>
</dbReference>
<keyword evidence="4" id="KW-1185">Reference proteome</keyword>
<dbReference type="Pfam" id="PF04325">
    <property type="entry name" value="DUF465"/>
    <property type="match status" value="1"/>
</dbReference>
<name>A0ABV3Z6D9_9PROT</name>
<feature type="compositionally biased region" description="Basic and acidic residues" evidence="2">
    <location>
        <begin position="12"/>
        <end position="23"/>
    </location>
</feature>
<dbReference type="InterPro" id="IPR038444">
    <property type="entry name" value="DUF465_sf"/>
</dbReference>